<dbReference type="Proteomes" id="UP000031829">
    <property type="component" value="Plasmid pBMV_2"/>
</dbReference>
<protein>
    <submittedName>
        <fullName evidence="1">Uncharacterized protein</fullName>
    </submittedName>
</protein>
<dbReference type="KEGG" id="bmeg:BG04_5856"/>
<name>A0A0B6AQC8_PRIM2</name>
<geneLocation type="plasmid" evidence="1 2">
    <name>pBMV_2</name>
</geneLocation>
<dbReference type="HOGENOM" id="CLU_2116112_0_0_9"/>
<evidence type="ECO:0000313" key="1">
    <source>
        <dbReference type="EMBL" id="AJI25686.1"/>
    </source>
</evidence>
<dbReference type="EMBL" id="CP009921">
    <property type="protein sequence ID" value="AJI25686.1"/>
    <property type="molecule type" value="Genomic_DNA"/>
</dbReference>
<dbReference type="GeneID" id="93645993"/>
<reference evidence="1 2" key="1">
    <citation type="journal article" date="2015" name="Genome Announc.">
        <title>Complete genome sequences for 35 biothreat assay-relevant bacillus species.</title>
        <authorList>
            <person name="Johnson S.L."/>
            <person name="Daligault H.E."/>
            <person name="Davenport K.W."/>
            <person name="Jaissle J."/>
            <person name="Frey K.G."/>
            <person name="Ladner J.T."/>
            <person name="Broomall S.M."/>
            <person name="Bishop-Lilly K.A."/>
            <person name="Bruce D.C."/>
            <person name="Gibbons H.S."/>
            <person name="Coyne S.R."/>
            <person name="Lo C.C."/>
            <person name="Meincke L."/>
            <person name="Munk A.C."/>
            <person name="Koroleva G.I."/>
            <person name="Rosenzweig C.N."/>
            <person name="Palacios G.F."/>
            <person name="Redden C.L."/>
            <person name="Minogue T.D."/>
            <person name="Chain P.S."/>
        </authorList>
    </citation>
    <scope>NUCLEOTIDE SEQUENCE [LARGE SCALE GENOMIC DNA]</scope>
    <source>
        <strain evidence="2">ATCC 14581 / DSM 32 / JCM 2506 / NBRC 15308 / NCIMB 9376 / NCTC 10342 / NRRL B-14308 / VKM B-512</strain>
        <plasmid evidence="1 2">pBMV_2</plasmid>
    </source>
</reference>
<gene>
    <name evidence="1" type="ORF">BG04_5856</name>
</gene>
<organism evidence="1 2">
    <name type="scientific">Priestia megaterium (strain ATCC 14581 / DSM 32 / CCUG 1817 / JCM 2506 / NBRC 15308 / NCIMB 9376 / NCTC 10342 / NRRL B-14308 / VKM B-512 / Ford 19)</name>
    <name type="common">Bacillus megaterium</name>
    <dbReference type="NCBI Taxonomy" id="1348623"/>
    <lineage>
        <taxon>Bacteria</taxon>
        <taxon>Bacillati</taxon>
        <taxon>Bacillota</taxon>
        <taxon>Bacilli</taxon>
        <taxon>Bacillales</taxon>
        <taxon>Bacillaceae</taxon>
        <taxon>Priestia</taxon>
    </lineage>
</organism>
<dbReference type="RefSeq" id="WP_034655644.1">
    <property type="nucleotide sequence ID" value="NZ_BCVB01000018.1"/>
</dbReference>
<accession>A0A0B6AQC8</accession>
<keyword evidence="1" id="KW-0614">Plasmid</keyword>
<sequence>MKKELLFESYALLFEIELALVGIIEKEMTRHFGHLWRQIFFVEGGTLLCDNLPLFFRLSPLQDIFTDHELHELCILTDIKNILNQQSTISQNDFHHVERLSQQLTTKKNLLLFI</sequence>
<dbReference type="AlphaFoldDB" id="A0A0B6AQC8"/>
<proteinExistence type="predicted"/>
<evidence type="ECO:0000313" key="2">
    <source>
        <dbReference type="Proteomes" id="UP000031829"/>
    </source>
</evidence>